<sequence length="228" mass="25513">MTLSSPSSEDNDNDSDATSKRIALTLDRQPVARPSIHDDDASYLDEDGEEEEEIAERTLCPLPSYCSQETTWSEDAFMYQTNPGHKKELRAANKEARIAKQKQLMGIRDDTPPSTVHRAHLHFYHHHHQSSFIIPFIIHHHHHHSSSSSIIIFAIIISSSSSIIIITTTTTTINNTTTTTKQQNNNKQIDAAKGRFSLGLPFTPCTDQAQNLRNYQQFLMNGGDSTGG</sequence>
<protein>
    <submittedName>
        <fullName evidence="2">Uncharacterized protein</fullName>
    </submittedName>
</protein>
<accession>A0A9N8HPN9</accession>
<evidence type="ECO:0000313" key="2">
    <source>
        <dbReference type="EMBL" id="CAB9521441.1"/>
    </source>
</evidence>
<organism evidence="2 3">
    <name type="scientific">Seminavis robusta</name>
    <dbReference type="NCBI Taxonomy" id="568900"/>
    <lineage>
        <taxon>Eukaryota</taxon>
        <taxon>Sar</taxon>
        <taxon>Stramenopiles</taxon>
        <taxon>Ochrophyta</taxon>
        <taxon>Bacillariophyta</taxon>
        <taxon>Bacillariophyceae</taxon>
        <taxon>Bacillariophycidae</taxon>
        <taxon>Naviculales</taxon>
        <taxon>Naviculaceae</taxon>
        <taxon>Seminavis</taxon>
    </lineage>
</organism>
<dbReference type="AlphaFoldDB" id="A0A9N8HPN9"/>
<dbReference type="EMBL" id="CAICTM010001192">
    <property type="protein sequence ID" value="CAB9521441.1"/>
    <property type="molecule type" value="Genomic_DNA"/>
</dbReference>
<gene>
    <name evidence="2" type="ORF">SEMRO_1194_G251340.1</name>
</gene>
<feature type="non-terminal residue" evidence="2">
    <location>
        <position position="228"/>
    </location>
</feature>
<dbReference type="Proteomes" id="UP001153069">
    <property type="component" value="Unassembled WGS sequence"/>
</dbReference>
<proteinExistence type="predicted"/>
<evidence type="ECO:0000256" key="1">
    <source>
        <dbReference type="SAM" id="MobiDB-lite"/>
    </source>
</evidence>
<feature type="region of interest" description="Disordered" evidence="1">
    <location>
        <begin position="1"/>
        <end position="51"/>
    </location>
</feature>
<reference evidence="2" key="1">
    <citation type="submission" date="2020-06" db="EMBL/GenBank/DDBJ databases">
        <authorList>
            <consortium name="Plant Systems Biology data submission"/>
        </authorList>
    </citation>
    <scope>NUCLEOTIDE SEQUENCE</scope>
    <source>
        <strain evidence="2">D6</strain>
    </source>
</reference>
<keyword evidence="3" id="KW-1185">Reference proteome</keyword>
<feature type="compositionally biased region" description="Acidic residues" evidence="1">
    <location>
        <begin position="41"/>
        <end position="51"/>
    </location>
</feature>
<comment type="caution">
    <text evidence="2">The sequence shown here is derived from an EMBL/GenBank/DDBJ whole genome shotgun (WGS) entry which is preliminary data.</text>
</comment>
<evidence type="ECO:0000313" key="3">
    <source>
        <dbReference type="Proteomes" id="UP001153069"/>
    </source>
</evidence>
<name>A0A9N8HPN9_9STRA</name>